<dbReference type="OrthoDB" id="8117402at2759"/>
<dbReference type="WBParaSite" id="SSLN_0001174001-mRNA-1">
    <property type="protein sequence ID" value="SSLN_0001174001-mRNA-1"/>
    <property type="gene ID" value="SSLN_0001174001"/>
</dbReference>
<accession>A0A183T4B1</accession>
<evidence type="ECO:0000259" key="2">
    <source>
        <dbReference type="PROSITE" id="PS50157"/>
    </source>
</evidence>
<dbReference type="PROSITE" id="PS50157">
    <property type="entry name" value="ZINC_FINGER_C2H2_2"/>
    <property type="match status" value="1"/>
</dbReference>
<evidence type="ECO:0000313" key="5">
    <source>
        <dbReference type="WBParaSite" id="SSLN_0001174001-mRNA-1"/>
    </source>
</evidence>
<proteinExistence type="predicted"/>
<evidence type="ECO:0000256" key="1">
    <source>
        <dbReference type="PROSITE-ProRule" id="PRU00042"/>
    </source>
</evidence>
<organism evidence="5">
    <name type="scientific">Schistocephalus solidus</name>
    <name type="common">Tapeworm</name>
    <dbReference type="NCBI Taxonomy" id="70667"/>
    <lineage>
        <taxon>Eukaryota</taxon>
        <taxon>Metazoa</taxon>
        <taxon>Spiralia</taxon>
        <taxon>Lophotrochozoa</taxon>
        <taxon>Platyhelminthes</taxon>
        <taxon>Cestoda</taxon>
        <taxon>Eucestoda</taxon>
        <taxon>Diphyllobothriidea</taxon>
        <taxon>Diphyllobothriidae</taxon>
        <taxon>Schistocephalus</taxon>
    </lineage>
</organism>
<dbReference type="PROSITE" id="PS00028">
    <property type="entry name" value="ZINC_FINGER_C2H2_1"/>
    <property type="match status" value="1"/>
</dbReference>
<keyword evidence="1" id="KW-0863">Zinc-finger</keyword>
<keyword evidence="1" id="KW-0479">Metal-binding</keyword>
<reference evidence="3 4" key="2">
    <citation type="submission" date="2018-11" db="EMBL/GenBank/DDBJ databases">
        <authorList>
            <consortium name="Pathogen Informatics"/>
        </authorList>
    </citation>
    <scope>NUCLEOTIDE SEQUENCE [LARGE SCALE GENOMIC DNA]</scope>
    <source>
        <strain evidence="3 4">NST_G2</strain>
    </source>
</reference>
<dbReference type="EMBL" id="UYSU01036433">
    <property type="protein sequence ID" value="VDL97695.1"/>
    <property type="molecule type" value="Genomic_DNA"/>
</dbReference>
<dbReference type="Proteomes" id="UP000275846">
    <property type="component" value="Unassembled WGS sequence"/>
</dbReference>
<dbReference type="AlphaFoldDB" id="A0A183T4B1"/>
<protein>
    <submittedName>
        <fullName evidence="5">C2H2-type domain-containing protein</fullName>
    </submittedName>
</protein>
<evidence type="ECO:0000313" key="3">
    <source>
        <dbReference type="EMBL" id="VDL97695.1"/>
    </source>
</evidence>
<evidence type="ECO:0000313" key="4">
    <source>
        <dbReference type="Proteomes" id="UP000275846"/>
    </source>
</evidence>
<keyword evidence="1" id="KW-0862">Zinc</keyword>
<dbReference type="InterPro" id="IPR013087">
    <property type="entry name" value="Znf_C2H2_type"/>
</dbReference>
<feature type="domain" description="C2H2-type" evidence="2">
    <location>
        <begin position="58"/>
        <end position="85"/>
    </location>
</feature>
<gene>
    <name evidence="3" type="ORF">SSLN_LOCUS11310</name>
</gene>
<reference evidence="5" key="1">
    <citation type="submission" date="2016-06" db="UniProtKB">
        <authorList>
            <consortium name="WormBaseParasite"/>
        </authorList>
    </citation>
    <scope>IDENTIFICATION</scope>
</reference>
<sequence>MPPPPTITDTILPPPPLALIMATNITGPTPATSVATSDYLPPATSTTNPSTVDGDSVLICPHCDCKFTSNVILVGHLRIHRTETGELVPGALHTSETAASNALIAYVHSLIAWA</sequence>
<dbReference type="GO" id="GO:0008270">
    <property type="term" value="F:zinc ion binding"/>
    <property type="evidence" value="ECO:0007669"/>
    <property type="project" value="UniProtKB-KW"/>
</dbReference>
<name>A0A183T4B1_SCHSO</name>
<keyword evidence="4" id="KW-1185">Reference proteome</keyword>